<name>A0A9P7G3F0_9AGAR</name>
<dbReference type="Proteomes" id="UP000775547">
    <property type="component" value="Unassembled WGS sequence"/>
</dbReference>
<dbReference type="OrthoDB" id="2986010at2759"/>
<sequence>MSQLKRAESVFIMPMGEKRYLFVVDTIPDIRSIKHSPPPQVILTYGKIKRAYGRDRLMRYDYKDVMVLFSRDFRLPRTPRSENTLQVTFYRKHGSGYDSSLVSIDQESWAELMRNVTRIDLKRPDDPNYFIQTLVGSFFKRST</sequence>
<dbReference type="AlphaFoldDB" id="A0A9P7G3F0"/>
<evidence type="ECO:0000313" key="2">
    <source>
        <dbReference type="Proteomes" id="UP000775547"/>
    </source>
</evidence>
<proteinExistence type="predicted"/>
<accession>A0A9P7G3F0</accession>
<organism evidence="1 2">
    <name type="scientific">Asterophora parasitica</name>
    <dbReference type="NCBI Taxonomy" id="117018"/>
    <lineage>
        <taxon>Eukaryota</taxon>
        <taxon>Fungi</taxon>
        <taxon>Dikarya</taxon>
        <taxon>Basidiomycota</taxon>
        <taxon>Agaricomycotina</taxon>
        <taxon>Agaricomycetes</taxon>
        <taxon>Agaricomycetidae</taxon>
        <taxon>Agaricales</taxon>
        <taxon>Tricholomatineae</taxon>
        <taxon>Lyophyllaceae</taxon>
        <taxon>Asterophora</taxon>
    </lineage>
</organism>
<evidence type="ECO:0000313" key="1">
    <source>
        <dbReference type="EMBL" id="KAG5643322.1"/>
    </source>
</evidence>
<dbReference type="EMBL" id="JABCKV010000121">
    <property type="protein sequence ID" value="KAG5643322.1"/>
    <property type="molecule type" value="Genomic_DNA"/>
</dbReference>
<comment type="caution">
    <text evidence="1">The sequence shown here is derived from an EMBL/GenBank/DDBJ whole genome shotgun (WGS) entry which is preliminary data.</text>
</comment>
<keyword evidence="2" id="KW-1185">Reference proteome</keyword>
<protein>
    <submittedName>
        <fullName evidence="1">Uncharacterized protein</fullName>
    </submittedName>
</protein>
<reference evidence="1" key="2">
    <citation type="submission" date="2021-10" db="EMBL/GenBank/DDBJ databases">
        <title>Phylogenomics reveals ancestral predisposition of the termite-cultivated fungus Termitomyces towards a domesticated lifestyle.</title>
        <authorList>
            <person name="Auxier B."/>
            <person name="Grum-Grzhimaylo A."/>
            <person name="Cardenas M.E."/>
            <person name="Lodge J.D."/>
            <person name="Laessoe T."/>
            <person name="Pedersen O."/>
            <person name="Smith M.E."/>
            <person name="Kuyper T.W."/>
            <person name="Franco-Molano E.A."/>
            <person name="Baroni T.J."/>
            <person name="Aanen D.K."/>
        </authorList>
    </citation>
    <scope>NUCLEOTIDE SEQUENCE</scope>
    <source>
        <strain evidence="1">AP01</strain>
        <tissue evidence="1">Mycelium</tissue>
    </source>
</reference>
<gene>
    <name evidence="1" type="ORF">DXG03_001206</name>
</gene>
<reference evidence="1" key="1">
    <citation type="submission" date="2020-07" db="EMBL/GenBank/DDBJ databases">
        <authorList>
            <person name="Nieuwenhuis M."/>
            <person name="Van De Peppel L.J.J."/>
        </authorList>
    </citation>
    <scope>NUCLEOTIDE SEQUENCE</scope>
    <source>
        <strain evidence="1">AP01</strain>
        <tissue evidence="1">Mycelium</tissue>
    </source>
</reference>